<sequence>MSSDTGLETRQPNGVTPDDDALSPIEPATPRETGPPPSSSQITLPSTEIPGSPIDPNQSFKTEANDDRPGATVIPSSLTPPPSTQVAAHAASNARRTYSQSQQSALFSPPATILQNIRDRDLGSDFVPPASQQILDAPADELRSMLQTCVAEHHKLKMEAAHHKLQYNLLSLQAEEDSKRAAVEHDMVRREVDALRLAEHSRQARRELSTASESTQLKYLQMKKWYEEAMEENETLHRRLKAAKKVIQQKEEETIGLAEERDMLLTRIRENREHFHRLCSPGGIFHHALTPKQQSASTPQQYRTAHHHTPRSAQRDEHDVPEHGLSALLQAMSQDNNSAPSTPHRAVQRHAGKHSRNAQSMSSLPTTPVNRTRDAALLPSVDLVPQTEPRYRHTQSHFATTTPTPKQERRRKSRESTISVEDTEELARQALESAAAASFTSHSSRQPLPRHRRRTEDGDAEELAGSQASQAATEMLRRNPGRSFDMPSSAGSRDLSPHPTETSARMQAKLLSTTGSGVDKRKFSEGLPLEDDIRRGHGSPQRRCALAALCPMIRELVWASSTATEIDHGIWLGHVMSKSYKWPRCHRSALAYLIE</sequence>
<proteinExistence type="predicted"/>
<gene>
    <name evidence="1" type="ORF">ACCO45_009063</name>
</gene>
<dbReference type="EMBL" id="JBGNUJ010000008">
    <property type="protein sequence ID" value="KAL3956217.1"/>
    <property type="molecule type" value="Genomic_DNA"/>
</dbReference>
<protein>
    <submittedName>
        <fullName evidence="1">Uncharacterized protein</fullName>
    </submittedName>
</protein>
<name>A0ACC4DJA7_PURLI</name>
<organism evidence="1 2">
    <name type="scientific">Purpureocillium lilacinum</name>
    <name type="common">Paecilomyces lilacinus</name>
    <dbReference type="NCBI Taxonomy" id="33203"/>
    <lineage>
        <taxon>Eukaryota</taxon>
        <taxon>Fungi</taxon>
        <taxon>Dikarya</taxon>
        <taxon>Ascomycota</taxon>
        <taxon>Pezizomycotina</taxon>
        <taxon>Sordariomycetes</taxon>
        <taxon>Hypocreomycetidae</taxon>
        <taxon>Hypocreales</taxon>
        <taxon>Ophiocordycipitaceae</taxon>
        <taxon>Purpureocillium</taxon>
    </lineage>
</organism>
<keyword evidence="2" id="KW-1185">Reference proteome</keyword>
<reference evidence="1" key="1">
    <citation type="submission" date="2024-12" db="EMBL/GenBank/DDBJ databases">
        <title>Comparative genomics and development of molecular markers within Purpureocillium lilacinum and among Purpureocillium species.</title>
        <authorList>
            <person name="Yeh Z.-Y."/>
            <person name="Ni N.-T."/>
            <person name="Lo P.-H."/>
            <person name="Mushyakhwo K."/>
            <person name="Lin C.-F."/>
            <person name="Nai Y.-S."/>
        </authorList>
    </citation>
    <scope>NUCLEOTIDE SEQUENCE</scope>
    <source>
        <strain evidence="1">NCHU-NPUST-175</strain>
    </source>
</reference>
<dbReference type="Proteomes" id="UP001638806">
    <property type="component" value="Unassembled WGS sequence"/>
</dbReference>
<accession>A0ACC4DJA7</accession>
<comment type="caution">
    <text evidence="1">The sequence shown here is derived from an EMBL/GenBank/DDBJ whole genome shotgun (WGS) entry which is preliminary data.</text>
</comment>
<evidence type="ECO:0000313" key="2">
    <source>
        <dbReference type="Proteomes" id="UP001638806"/>
    </source>
</evidence>
<evidence type="ECO:0000313" key="1">
    <source>
        <dbReference type="EMBL" id="KAL3956217.1"/>
    </source>
</evidence>